<dbReference type="GO" id="GO:0006139">
    <property type="term" value="P:nucleobase-containing compound metabolic process"/>
    <property type="evidence" value="ECO:0007669"/>
    <property type="project" value="InterPro"/>
</dbReference>
<accession>A0A8S3YVM5</accession>
<feature type="domain" description="3'-5' exonuclease" evidence="12">
    <location>
        <begin position="127"/>
        <end position="298"/>
    </location>
</feature>
<comment type="similarity">
    <text evidence="8">Belongs to the WRNexo family.</text>
</comment>
<dbReference type="PANTHER" id="PTHR13620:SF109">
    <property type="entry name" value="3'-5' EXONUCLEASE"/>
    <property type="match status" value="1"/>
</dbReference>
<keyword evidence="6" id="KW-0460">Magnesium</keyword>
<evidence type="ECO:0000256" key="7">
    <source>
        <dbReference type="ARBA" id="ARBA00023242"/>
    </source>
</evidence>
<evidence type="ECO:0000256" key="2">
    <source>
        <dbReference type="ARBA" id="ARBA00022722"/>
    </source>
</evidence>
<keyword evidence="7" id="KW-0539">Nucleus</keyword>
<protein>
    <recommendedName>
        <fullName evidence="9">3'-5' exonuclease</fullName>
    </recommendedName>
    <alternativeName>
        <fullName evidence="10">Werner Syndrome-like exonuclease</fullName>
    </alternativeName>
</protein>
<name>A0A8S3YVM5_9EUPU</name>
<dbReference type="Gene3D" id="3.30.420.10">
    <property type="entry name" value="Ribonuclease H-like superfamily/Ribonuclease H"/>
    <property type="match status" value="1"/>
</dbReference>
<evidence type="ECO:0000256" key="11">
    <source>
        <dbReference type="ARBA" id="ARBA00045901"/>
    </source>
</evidence>
<dbReference type="GO" id="GO:0046872">
    <property type="term" value="F:metal ion binding"/>
    <property type="evidence" value="ECO:0007669"/>
    <property type="project" value="UniProtKB-KW"/>
</dbReference>
<dbReference type="GO" id="GO:0005634">
    <property type="term" value="C:nucleus"/>
    <property type="evidence" value="ECO:0007669"/>
    <property type="project" value="UniProtKB-SubCell"/>
</dbReference>
<comment type="function">
    <text evidence="11">Has exonuclease activity on both single-stranded and duplex templates bearing overhangs, but not blunt ended duplex DNA, and cleaves in a 3'-5' direction. Essential for the formation of DNA replication focal centers. Has an important role in maintaining genome stability.</text>
</comment>
<gene>
    <name evidence="13" type="ORF">CUNI_LOCUS4798</name>
</gene>
<evidence type="ECO:0000259" key="12">
    <source>
        <dbReference type="SMART" id="SM00474"/>
    </source>
</evidence>
<evidence type="ECO:0000256" key="9">
    <source>
        <dbReference type="ARBA" id="ARBA00040531"/>
    </source>
</evidence>
<dbReference type="InterPro" id="IPR002562">
    <property type="entry name" value="3'-5'_exonuclease_dom"/>
</dbReference>
<dbReference type="Pfam" id="PF01612">
    <property type="entry name" value="DNA_pol_A_exo1"/>
    <property type="match status" value="1"/>
</dbReference>
<sequence>MTSRLTQLKRRLPAWMEEVHKQTRGMSHSGFESQESVVDMTQKFGAGEKGLQFDHSDKVVDQNAASYPDKDVEQITPVGSCAHTGRNRSCGSNVSAGHIIEQSMQLLTFPGTVVYSCHFADCAGICDDILTSLSSLDPVVVGFDMEWPVTFIKGKTPKTALIQLCLSEAVCYLFHVSAMTSFPTALRKLLCDARVVLVGLNVEADLWRLERDFDVRVKPLMDRGSVIDVGRLANQKLKSSENWTLDGLCKNVLRKRLNKDGHIRCGDWKQIPLSQEQKMYASTDAYAGLLLYQCLSNK</sequence>
<keyword evidence="3" id="KW-0479">Metal-binding</keyword>
<dbReference type="OrthoDB" id="10261556at2759"/>
<dbReference type="CDD" id="cd06141">
    <property type="entry name" value="WRN_exo"/>
    <property type="match status" value="1"/>
</dbReference>
<keyword evidence="5" id="KW-0269">Exonuclease</keyword>
<evidence type="ECO:0000313" key="14">
    <source>
        <dbReference type="Proteomes" id="UP000678393"/>
    </source>
</evidence>
<evidence type="ECO:0000256" key="5">
    <source>
        <dbReference type="ARBA" id="ARBA00022839"/>
    </source>
</evidence>
<evidence type="ECO:0000256" key="3">
    <source>
        <dbReference type="ARBA" id="ARBA00022723"/>
    </source>
</evidence>
<organism evidence="13 14">
    <name type="scientific">Candidula unifasciata</name>
    <dbReference type="NCBI Taxonomy" id="100452"/>
    <lineage>
        <taxon>Eukaryota</taxon>
        <taxon>Metazoa</taxon>
        <taxon>Spiralia</taxon>
        <taxon>Lophotrochozoa</taxon>
        <taxon>Mollusca</taxon>
        <taxon>Gastropoda</taxon>
        <taxon>Heterobranchia</taxon>
        <taxon>Euthyneura</taxon>
        <taxon>Panpulmonata</taxon>
        <taxon>Eupulmonata</taxon>
        <taxon>Stylommatophora</taxon>
        <taxon>Helicina</taxon>
        <taxon>Helicoidea</taxon>
        <taxon>Geomitridae</taxon>
        <taxon>Candidula</taxon>
    </lineage>
</organism>
<comment type="caution">
    <text evidence="13">The sequence shown here is derived from an EMBL/GenBank/DDBJ whole genome shotgun (WGS) entry which is preliminary data.</text>
</comment>
<dbReference type="InterPro" id="IPR036397">
    <property type="entry name" value="RNaseH_sf"/>
</dbReference>
<dbReference type="EMBL" id="CAJHNH020000671">
    <property type="protein sequence ID" value="CAG5119240.1"/>
    <property type="molecule type" value="Genomic_DNA"/>
</dbReference>
<comment type="subcellular location">
    <subcellularLocation>
        <location evidence="1">Nucleus</location>
    </subcellularLocation>
</comment>
<proteinExistence type="inferred from homology"/>
<dbReference type="GO" id="GO:0003676">
    <property type="term" value="F:nucleic acid binding"/>
    <property type="evidence" value="ECO:0007669"/>
    <property type="project" value="InterPro"/>
</dbReference>
<evidence type="ECO:0000256" key="1">
    <source>
        <dbReference type="ARBA" id="ARBA00004123"/>
    </source>
</evidence>
<dbReference type="InterPro" id="IPR012337">
    <property type="entry name" value="RNaseH-like_sf"/>
</dbReference>
<dbReference type="SUPFAM" id="SSF53098">
    <property type="entry name" value="Ribonuclease H-like"/>
    <property type="match status" value="1"/>
</dbReference>
<dbReference type="InterPro" id="IPR051132">
    <property type="entry name" value="3-5_Exonuclease_domain"/>
</dbReference>
<dbReference type="Proteomes" id="UP000678393">
    <property type="component" value="Unassembled WGS sequence"/>
</dbReference>
<keyword evidence="2" id="KW-0540">Nuclease</keyword>
<evidence type="ECO:0000256" key="10">
    <source>
        <dbReference type="ARBA" id="ARBA00042761"/>
    </source>
</evidence>
<dbReference type="PANTHER" id="PTHR13620">
    <property type="entry name" value="3-5 EXONUCLEASE"/>
    <property type="match status" value="1"/>
</dbReference>
<reference evidence="13" key="1">
    <citation type="submission" date="2021-04" db="EMBL/GenBank/DDBJ databases">
        <authorList>
            <consortium name="Molecular Ecology Group"/>
        </authorList>
    </citation>
    <scope>NUCLEOTIDE SEQUENCE</scope>
</reference>
<dbReference type="AlphaFoldDB" id="A0A8S3YVM5"/>
<evidence type="ECO:0000256" key="4">
    <source>
        <dbReference type="ARBA" id="ARBA00022801"/>
    </source>
</evidence>
<keyword evidence="4" id="KW-0378">Hydrolase</keyword>
<keyword evidence="14" id="KW-1185">Reference proteome</keyword>
<evidence type="ECO:0000313" key="13">
    <source>
        <dbReference type="EMBL" id="CAG5119240.1"/>
    </source>
</evidence>
<dbReference type="SMART" id="SM00474">
    <property type="entry name" value="35EXOc"/>
    <property type="match status" value="1"/>
</dbReference>
<evidence type="ECO:0000256" key="6">
    <source>
        <dbReference type="ARBA" id="ARBA00022842"/>
    </source>
</evidence>
<dbReference type="GO" id="GO:0008408">
    <property type="term" value="F:3'-5' exonuclease activity"/>
    <property type="evidence" value="ECO:0007669"/>
    <property type="project" value="InterPro"/>
</dbReference>
<evidence type="ECO:0000256" key="8">
    <source>
        <dbReference type="ARBA" id="ARBA00037949"/>
    </source>
</evidence>